<organism evidence="7 8">
    <name type="scientific">Sinobacterium norvegicum</name>
    <dbReference type="NCBI Taxonomy" id="1641715"/>
    <lineage>
        <taxon>Bacteria</taxon>
        <taxon>Pseudomonadati</taxon>
        <taxon>Pseudomonadota</taxon>
        <taxon>Gammaproteobacteria</taxon>
        <taxon>Cellvibrionales</taxon>
        <taxon>Spongiibacteraceae</taxon>
        <taxon>Sinobacterium</taxon>
    </lineage>
</organism>
<feature type="transmembrane region" description="Helical" evidence="6">
    <location>
        <begin position="165"/>
        <end position="186"/>
    </location>
</feature>
<feature type="transmembrane region" description="Helical" evidence="6">
    <location>
        <begin position="285"/>
        <end position="306"/>
    </location>
</feature>
<dbReference type="Proteomes" id="UP000838100">
    <property type="component" value="Unassembled WGS sequence"/>
</dbReference>
<feature type="transmembrane region" description="Helical" evidence="6">
    <location>
        <begin position="326"/>
        <end position="346"/>
    </location>
</feature>
<dbReference type="PANTHER" id="PTHR30250">
    <property type="entry name" value="PST FAMILY PREDICTED COLANIC ACID TRANSPORTER"/>
    <property type="match status" value="1"/>
</dbReference>
<keyword evidence="3 6" id="KW-0812">Transmembrane</keyword>
<evidence type="ECO:0000313" key="8">
    <source>
        <dbReference type="Proteomes" id="UP000838100"/>
    </source>
</evidence>
<keyword evidence="8" id="KW-1185">Reference proteome</keyword>
<sequence length="418" mass="45486">MLVNLAGVAVGFLLQLFLTNSLPIDVYGTYAFYVSLTGFSVVVAKFGSDLSANRYLPSIIESDNLKLFNHFNLRAVILVALMSLLISLLYALLQYIGSSSLVEISFLVFFLIIILFSVSQYFCAVIQAIGLSIYSQSILNVCRPIIFLGMVLISVNIYSDSDISSVMTMYGISSGVCIIIASVIIYKNLPQGAGSLLNVDKRVDFSTWLKTSASLSLVVFLNLIVNQFDLLYLGISGSAIDVAKYNVMLRVSTFVQFPTVAAGLVLAPKIALAWDKGERKKLEQLISTIVAPAFALCVLIALAIIFFSEEIFQLFGGEYSINNSDLVIVISARLINAIGGISGYIMTMTGNHKDAIKVLVVASLVSISFSSLLIPEFGIEGAVYVNLAASMCWVLMMSYFVVVRTGISPIFLIRKVKT</sequence>
<dbReference type="InterPro" id="IPR050833">
    <property type="entry name" value="Poly_Biosynth_Transport"/>
</dbReference>
<evidence type="ECO:0000256" key="4">
    <source>
        <dbReference type="ARBA" id="ARBA00022989"/>
    </source>
</evidence>
<evidence type="ECO:0000256" key="6">
    <source>
        <dbReference type="SAM" id="Phobius"/>
    </source>
</evidence>
<feature type="transmembrane region" description="Helical" evidence="6">
    <location>
        <begin position="358"/>
        <end position="375"/>
    </location>
</feature>
<reference evidence="7" key="1">
    <citation type="submission" date="2021-12" db="EMBL/GenBank/DDBJ databases">
        <authorList>
            <person name="Rodrigo-Torres L."/>
            <person name="Arahal R. D."/>
            <person name="Lucena T."/>
        </authorList>
    </citation>
    <scope>NUCLEOTIDE SEQUENCE</scope>
    <source>
        <strain evidence="7">CECT 8267</strain>
    </source>
</reference>
<gene>
    <name evidence="7" type="ORF">SIN8267_03457</name>
</gene>
<evidence type="ECO:0000256" key="1">
    <source>
        <dbReference type="ARBA" id="ARBA00004651"/>
    </source>
</evidence>
<evidence type="ECO:0000313" key="7">
    <source>
        <dbReference type="EMBL" id="CAH0993309.1"/>
    </source>
</evidence>
<evidence type="ECO:0000256" key="5">
    <source>
        <dbReference type="ARBA" id="ARBA00023136"/>
    </source>
</evidence>
<feature type="transmembrane region" description="Helical" evidence="6">
    <location>
        <begin position="254"/>
        <end position="273"/>
    </location>
</feature>
<keyword evidence="5 6" id="KW-0472">Membrane</keyword>
<dbReference type="PANTHER" id="PTHR30250:SF11">
    <property type="entry name" value="O-ANTIGEN TRANSPORTER-RELATED"/>
    <property type="match status" value="1"/>
</dbReference>
<protein>
    <recommendedName>
        <fullName evidence="9">Polysaccharide biosynthesis protein</fullName>
    </recommendedName>
</protein>
<evidence type="ECO:0008006" key="9">
    <source>
        <dbReference type="Google" id="ProtNLM"/>
    </source>
</evidence>
<evidence type="ECO:0000256" key="3">
    <source>
        <dbReference type="ARBA" id="ARBA00022692"/>
    </source>
</evidence>
<feature type="transmembrane region" description="Helical" evidence="6">
    <location>
        <begin position="387"/>
        <end position="413"/>
    </location>
</feature>
<proteinExistence type="predicted"/>
<feature type="transmembrane region" description="Helical" evidence="6">
    <location>
        <begin position="31"/>
        <end position="50"/>
    </location>
</feature>
<feature type="transmembrane region" description="Helical" evidence="6">
    <location>
        <begin position="71"/>
        <end position="92"/>
    </location>
</feature>
<dbReference type="EMBL" id="CAKLPX010000007">
    <property type="protein sequence ID" value="CAH0993309.1"/>
    <property type="molecule type" value="Genomic_DNA"/>
</dbReference>
<feature type="transmembrane region" description="Helical" evidence="6">
    <location>
        <begin position="141"/>
        <end position="159"/>
    </location>
</feature>
<feature type="transmembrane region" description="Helical" evidence="6">
    <location>
        <begin position="104"/>
        <end position="129"/>
    </location>
</feature>
<accession>A0ABN8EPL1</accession>
<comment type="caution">
    <text evidence="7">The sequence shown here is derived from an EMBL/GenBank/DDBJ whole genome shotgun (WGS) entry which is preliminary data.</text>
</comment>
<keyword evidence="2" id="KW-1003">Cell membrane</keyword>
<keyword evidence="4 6" id="KW-1133">Transmembrane helix</keyword>
<comment type="subcellular location">
    <subcellularLocation>
        <location evidence="1">Cell membrane</location>
        <topology evidence="1">Multi-pass membrane protein</topology>
    </subcellularLocation>
</comment>
<name>A0ABN8EPL1_9GAMM</name>
<dbReference type="Pfam" id="PF01943">
    <property type="entry name" value="Polysacc_synt"/>
    <property type="match status" value="1"/>
</dbReference>
<evidence type="ECO:0000256" key="2">
    <source>
        <dbReference type="ARBA" id="ARBA00022475"/>
    </source>
</evidence>
<dbReference type="InterPro" id="IPR002797">
    <property type="entry name" value="Polysacc_synth"/>
</dbReference>
<feature type="transmembrane region" description="Helical" evidence="6">
    <location>
        <begin position="207"/>
        <end position="225"/>
    </location>
</feature>